<dbReference type="InterPro" id="IPR005467">
    <property type="entry name" value="His_kinase_dom"/>
</dbReference>
<evidence type="ECO:0000259" key="13">
    <source>
        <dbReference type="PROSITE" id="PS50109"/>
    </source>
</evidence>
<comment type="subcellular location">
    <subcellularLocation>
        <location evidence="2">Membrane</location>
        <topology evidence="2">Multi-pass membrane protein</topology>
    </subcellularLocation>
</comment>
<gene>
    <name evidence="14" type="ORF">V474_14420</name>
</gene>
<dbReference type="PATRIC" id="fig|1114963.3.peg.1700"/>
<accession>A0A0J7XY87</accession>
<keyword evidence="15" id="KW-1185">Reference proteome</keyword>
<dbReference type="EMBL" id="JACU01000004">
    <property type="protein sequence ID" value="KMS56636.1"/>
    <property type="molecule type" value="Genomic_DNA"/>
</dbReference>
<keyword evidence="4" id="KW-0597">Phosphoprotein</keyword>
<dbReference type="SUPFAM" id="SSF47384">
    <property type="entry name" value="Homodimeric domain of signal transducing histidine kinase"/>
    <property type="match status" value="1"/>
</dbReference>
<evidence type="ECO:0000256" key="2">
    <source>
        <dbReference type="ARBA" id="ARBA00004141"/>
    </source>
</evidence>
<dbReference type="InterPro" id="IPR004358">
    <property type="entry name" value="Sig_transdc_His_kin-like_C"/>
</dbReference>
<dbReference type="SUPFAM" id="SSF55874">
    <property type="entry name" value="ATPase domain of HSP90 chaperone/DNA topoisomerase II/histidine kinase"/>
    <property type="match status" value="1"/>
</dbReference>
<dbReference type="PANTHER" id="PTHR45436:SF14">
    <property type="entry name" value="SENSOR PROTEIN QSEC"/>
    <property type="match status" value="1"/>
</dbReference>
<evidence type="ECO:0000256" key="5">
    <source>
        <dbReference type="ARBA" id="ARBA00022679"/>
    </source>
</evidence>
<dbReference type="GO" id="GO:0005524">
    <property type="term" value="F:ATP binding"/>
    <property type="evidence" value="ECO:0007669"/>
    <property type="project" value="UniProtKB-KW"/>
</dbReference>
<comment type="caution">
    <text evidence="14">The sequence shown here is derived from an EMBL/GenBank/DDBJ whole genome shotgun (WGS) entry which is preliminary data.</text>
</comment>
<dbReference type="Gene3D" id="3.30.565.10">
    <property type="entry name" value="Histidine kinase-like ATPase, C-terminal domain"/>
    <property type="match status" value="1"/>
</dbReference>
<dbReference type="SMART" id="SM00388">
    <property type="entry name" value="HisKA"/>
    <property type="match status" value="1"/>
</dbReference>
<evidence type="ECO:0000256" key="10">
    <source>
        <dbReference type="ARBA" id="ARBA00022989"/>
    </source>
</evidence>
<dbReference type="Pfam" id="PF00512">
    <property type="entry name" value="HisKA"/>
    <property type="match status" value="1"/>
</dbReference>
<dbReference type="InterPro" id="IPR050428">
    <property type="entry name" value="TCS_sensor_his_kinase"/>
</dbReference>
<evidence type="ECO:0000256" key="9">
    <source>
        <dbReference type="ARBA" id="ARBA00022840"/>
    </source>
</evidence>
<evidence type="ECO:0000313" key="15">
    <source>
        <dbReference type="Proteomes" id="UP000052268"/>
    </source>
</evidence>
<dbReference type="CDD" id="cd00082">
    <property type="entry name" value="HisKA"/>
    <property type="match status" value="1"/>
</dbReference>
<dbReference type="GO" id="GO:0000155">
    <property type="term" value="F:phosphorelay sensor kinase activity"/>
    <property type="evidence" value="ECO:0007669"/>
    <property type="project" value="InterPro"/>
</dbReference>
<evidence type="ECO:0000256" key="3">
    <source>
        <dbReference type="ARBA" id="ARBA00012438"/>
    </source>
</evidence>
<evidence type="ECO:0000256" key="12">
    <source>
        <dbReference type="ARBA" id="ARBA00023136"/>
    </source>
</evidence>
<comment type="catalytic activity">
    <reaction evidence="1">
        <text>ATP + protein L-histidine = ADP + protein N-phospho-L-histidine.</text>
        <dbReference type="EC" id="2.7.13.3"/>
    </reaction>
</comment>
<evidence type="ECO:0000256" key="8">
    <source>
        <dbReference type="ARBA" id="ARBA00022777"/>
    </source>
</evidence>
<keyword evidence="8" id="KW-0418">Kinase</keyword>
<evidence type="ECO:0000256" key="7">
    <source>
        <dbReference type="ARBA" id="ARBA00022741"/>
    </source>
</evidence>
<protein>
    <recommendedName>
        <fullName evidence="3">histidine kinase</fullName>
        <ecNumber evidence="3">2.7.13.3</ecNumber>
    </recommendedName>
</protein>
<dbReference type="GO" id="GO:0005886">
    <property type="term" value="C:plasma membrane"/>
    <property type="evidence" value="ECO:0007669"/>
    <property type="project" value="TreeGrafter"/>
</dbReference>
<keyword evidence="12" id="KW-0472">Membrane</keyword>
<keyword evidence="10" id="KW-1133">Transmembrane helix</keyword>
<keyword evidence="6" id="KW-0812">Transmembrane</keyword>
<dbReference type="Pfam" id="PF02518">
    <property type="entry name" value="HATPase_c"/>
    <property type="match status" value="1"/>
</dbReference>
<evidence type="ECO:0000256" key="11">
    <source>
        <dbReference type="ARBA" id="ARBA00023012"/>
    </source>
</evidence>
<dbReference type="PANTHER" id="PTHR45436">
    <property type="entry name" value="SENSOR HISTIDINE KINASE YKOH"/>
    <property type="match status" value="1"/>
</dbReference>
<dbReference type="PROSITE" id="PS50109">
    <property type="entry name" value="HIS_KIN"/>
    <property type="match status" value="1"/>
</dbReference>
<evidence type="ECO:0000313" key="14">
    <source>
        <dbReference type="EMBL" id="KMS56636.1"/>
    </source>
</evidence>
<dbReference type="EC" id="2.7.13.3" evidence="3"/>
<dbReference type="InterPro" id="IPR003594">
    <property type="entry name" value="HATPase_dom"/>
</dbReference>
<dbReference type="Gene3D" id="1.10.287.130">
    <property type="match status" value="1"/>
</dbReference>
<sequence length="458" mass="49657">MRRSSLSTRLYRRLLILLALTGLAMGAILYTVASREIGRASDAQLVNASRLLYMMMQDELTPTVLKSRGVGLGSADDPLLTAEEKKAFHASYDWCMFAVFWEGQPVAQSGWGAPVSLVPRQPGLHDFTAVSDRWRSYGLPGRDPRLLIVVAERDAMREFTILPVLRKLALPMLLLLAAGMAVLWLTLRTSLSEVERLASTLNARSLADLTHLEPGEWSRDLGPLIVALNKLFARLGQAYELEQAFTDDVAHELRTPLAAIRTQAQLLRKTGPSQISDDVNRLIGMVDRANGLIDGMLTLARLNATPVSNRSADIHALVGDVVAQAAGQLAADAMEFTVTPDHVVRWRCDPSALQIALSAVIENATRHALSGGRIDIAIVRSSAHLAISIGDRGAGVEMTDRERLLRRFERGPSKASGSGLGLSIATKAMTLSGGTIRLENRQDGPGLLVVLTLPATTE</sequence>
<evidence type="ECO:0000256" key="6">
    <source>
        <dbReference type="ARBA" id="ARBA00022692"/>
    </source>
</evidence>
<proteinExistence type="predicted"/>
<dbReference type="Proteomes" id="UP000052268">
    <property type="component" value="Unassembled WGS sequence"/>
</dbReference>
<dbReference type="RefSeq" id="WP_059151026.1">
    <property type="nucleotide sequence ID" value="NZ_KQ130453.1"/>
</dbReference>
<keyword evidence="11" id="KW-0902">Two-component regulatory system</keyword>
<reference evidence="14 15" key="1">
    <citation type="journal article" date="2015" name="G3 (Bethesda)">
        <title>Insights into Ongoing Evolution of the Hexachlorocyclohexane Catabolic Pathway from Comparative Genomics of Ten Sphingomonadaceae Strains.</title>
        <authorList>
            <person name="Pearce S.L."/>
            <person name="Oakeshott J.G."/>
            <person name="Pandey G."/>
        </authorList>
    </citation>
    <scope>NUCLEOTIDE SEQUENCE [LARGE SCALE GENOMIC DNA]</scope>
    <source>
        <strain evidence="14 15">LL02</strain>
    </source>
</reference>
<name>A0A0J7XY87_9SPHN</name>
<dbReference type="SMART" id="SM00387">
    <property type="entry name" value="HATPase_c"/>
    <property type="match status" value="1"/>
</dbReference>
<dbReference type="InterPro" id="IPR036097">
    <property type="entry name" value="HisK_dim/P_sf"/>
</dbReference>
<organism evidence="14 15">
    <name type="scientific">Novosphingobium barchaimii LL02</name>
    <dbReference type="NCBI Taxonomy" id="1114963"/>
    <lineage>
        <taxon>Bacteria</taxon>
        <taxon>Pseudomonadati</taxon>
        <taxon>Pseudomonadota</taxon>
        <taxon>Alphaproteobacteria</taxon>
        <taxon>Sphingomonadales</taxon>
        <taxon>Sphingomonadaceae</taxon>
        <taxon>Novosphingobium</taxon>
    </lineage>
</organism>
<keyword evidence="5" id="KW-0808">Transferase</keyword>
<keyword evidence="9" id="KW-0067">ATP-binding</keyword>
<dbReference type="InterPro" id="IPR003661">
    <property type="entry name" value="HisK_dim/P_dom"/>
</dbReference>
<evidence type="ECO:0000256" key="1">
    <source>
        <dbReference type="ARBA" id="ARBA00000085"/>
    </source>
</evidence>
<dbReference type="InterPro" id="IPR036890">
    <property type="entry name" value="HATPase_C_sf"/>
</dbReference>
<keyword evidence="7" id="KW-0547">Nucleotide-binding</keyword>
<feature type="domain" description="Histidine kinase" evidence="13">
    <location>
        <begin position="248"/>
        <end position="457"/>
    </location>
</feature>
<evidence type="ECO:0000256" key="4">
    <source>
        <dbReference type="ARBA" id="ARBA00022553"/>
    </source>
</evidence>
<dbReference type="AlphaFoldDB" id="A0A0J7XY87"/>
<dbReference type="PRINTS" id="PR00344">
    <property type="entry name" value="BCTRLSENSOR"/>
</dbReference>